<dbReference type="AlphaFoldDB" id="A0A5B0P1U2"/>
<keyword evidence="2" id="KW-0732">Signal</keyword>
<keyword evidence="5" id="KW-1185">Reference proteome</keyword>
<dbReference type="Proteomes" id="UP000324748">
    <property type="component" value="Unassembled WGS sequence"/>
</dbReference>
<proteinExistence type="predicted"/>
<feature type="chain" id="PRO_5036137637" evidence="2">
    <location>
        <begin position="17"/>
        <end position="115"/>
    </location>
</feature>
<feature type="region of interest" description="Disordered" evidence="1">
    <location>
        <begin position="54"/>
        <end position="95"/>
    </location>
</feature>
<feature type="signal peptide" evidence="2">
    <location>
        <begin position="1"/>
        <end position="16"/>
    </location>
</feature>
<sequence length="115" mass="12638">MRLLLIVAALIPFAYLQEPGRQVQRDGTGFVDRLGENAVGDPIAIGIAPAKRKTLYPLNKPNNPKPKPKPKPKPQPKPSIILSDQGGGYIQHPKKENPTLTLYSAADGYYSEMFN</sequence>
<evidence type="ECO:0000256" key="1">
    <source>
        <dbReference type="SAM" id="MobiDB-lite"/>
    </source>
</evidence>
<comment type="caution">
    <text evidence="3">The sequence shown here is derived from an EMBL/GenBank/DDBJ whole genome shotgun (WGS) entry which is preliminary data.</text>
</comment>
<dbReference type="EMBL" id="VDEP01000238">
    <property type="protein sequence ID" value="KAA1121389.1"/>
    <property type="molecule type" value="Genomic_DNA"/>
</dbReference>
<evidence type="ECO:0000313" key="4">
    <source>
        <dbReference type="EMBL" id="KAA1121389.1"/>
    </source>
</evidence>
<dbReference type="EMBL" id="VSWC01000079">
    <property type="protein sequence ID" value="KAA1095123.1"/>
    <property type="molecule type" value="Genomic_DNA"/>
</dbReference>
<organism evidence="3 5">
    <name type="scientific">Puccinia graminis f. sp. tritici</name>
    <dbReference type="NCBI Taxonomy" id="56615"/>
    <lineage>
        <taxon>Eukaryota</taxon>
        <taxon>Fungi</taxon>
        <taxon>Dikarya</taxon>
        <taxon>Basidiomycota</taxon>
        <taxon>Pucciniomycotina</taxon>
        <taxon>Pucciniomycetes</taxon>
        <taxon>Pucciniales</taxon>
        <taxon>Pucciniaceae</taxon>
        <taxon>Puccinia</taxon>
    </lineage>
</organism>
<evidence type="ECO:0000313" key="3">
    <source>
        <dbReference type="EMBL" id="KAA1095123.1"/>
    </source>
</evidence>
<protein>
    <submittedName>
        <fullName evidence="3">Uncharacterized protein</fullName>
    </submittedName>
</protein>
<evidence type="ECO:0000313" key="6">
    <source>
        <dbReference type="Proteomes" id="UP000325313"/>
    </source>
</evidence>
<dbReference type="OrthoDB" id="10309907at2759"/>
<accession>A0A5B0P1U2</accession>
<name>A0A5B0P1U2_PUCGR</name>
<evidence type="ECO:0000256" key="2">
    <source>
        <dbReference type="SAM" id="SignalP"/>
    </source>
</evidence>
<gene>
    <name evidence="3" type="ORF">PGT21_035786</name>
    <name evidence="4" type="ORF">PGTUg99_019020</name>
</gene>
<evidence type="ECO:0000313" key="5">
    <source>
        <dbReference type="Proteomes" id="UP000324748"/>
    </source>
</evidence>
<dbReference type="Proteomes" id="UP000325313">
    <property type="component" value="Unassembled WGS sequence"/>
</dbReference>
<reference evidence="5 6" key="1">
    <citation type="submission" date="2019-05" db="EMBL/GenBank/DDBJ databases">
        <title>Emergence of the Ug99 lineage of the wheat stem rust pathogen through somatic hybridization.</title>
        <authorList>
            <person name="Li F."/>
            <person name="Upadhyaya N.M."/>
            <person name="Sperschneider J."/>
            <person name="Matny O."/>
            <person name="Nguyen-Phuc H."/>
            <person name="Mago R."/>
            <person name="Raley C."/>
            <person name="Miller M.E."/>
            <person name="Silverstein K.A.T."/>
            <person name="Henningsen E."/>
            <person name="Hirsch C.D."/>
            <person name="Visser B."/>
            <person name="Pretorius Z.A."/>
            <person name="Steffenson B.J."/>
            <person name="Schwessinger B."/>
            <person name="Dodds P.N."/>
            <person name="Figueroa M."/>
        </authorList>
    </citation>
    <scope>NUCLEOTIDE SEQUENCE [LARGE SCALE GENOMIC DNA]</scope>
    <source>
        <strain evidence="3">21-0</strain>
        <strain evidence="4 6">Ug99</strain>
    </source>
</reference>